<evidence type="ECO:0000313" key="6">
    <source>
        <dbReference type="Proteomes" id="UP000830167"/>
    </source>
</evidence>
<reference evidence="5" key="1">
    <citation type="submission" date="2021-12" db="EMBL/GenBank/DDBJ databases">
        <title>Alicyclobacillaceae gen. nov., sp. nov., isolated from chalcocite enrichment system.</title>
        <authorList>
            <person name="Jiang Z."/>
        </authorList>
    </citation>
    <scope>NUCLEOTIDE SEQUENCE</scope>
    <source>
        <strain evidence="5">MYW30-H2</strain>
    </source>
</reference>
<evidence type="ECO:0000259" key="3">
    <source>
        <dbReference type="Pfam" id="PF07261"/>
    </source>
</evidence>
<dbReference type="InterPro" id="IPR053843">
    <property type="entry name" value="DnaD_N"/>
</dbReference>
<dbReference type="NCBIfam" id="TIGR01446">
    <property type="entry name" value="DnaD_dom"/>
    <property type="match status" value="1"/>
</dbReference>
<dbReference type="RefSeq" id="WP_347436369.1">
    <property type="nucleotide sequence ID" value="NZ_CP089291.1"/>
</dbReference>
<feature type="compositionally biased region" description="Basic and acidic residues" evidence="2">
    <location>
        <begin position="207"/>
        <end position="217"/>
    </location>
</feature>
<dbReference type="Pfam" id="PF21984">
    <property type="entry name" value="DnaD_N"/>
    <property type="match status" value="1"/>
</dbReference>
<comment type="similarity">
    <text evidence="1">Belongs to the DnaB/DnaD family.</text>
</comment>
<evidence type="ECO:0000256" key="1">
    <source>
        <dbReference type="ARBA" id="ARBA00093462"/>
    </source>
</evidence>
<dbReference type="SUPFAM" id="SSF158499">
    <property type="entry name" value="DnaD domain-like"/>
    <property type="match status" value="1"/>
</dbReference>
<evidence type="ECO:0000259" key="4">
    <source>
        <dbReference type="Pfam" id="PF21984"/>
    </source>
</evidence>
<dbReference type="Proteomes" id="UP000830167">
    <property type="component" value="Chromosome"/>
</dbReference>
<organism evidence="5 6">
    <name type="scientific">Fodinisporobacter ferrooxydans</name>
    <dbReference type="NCBI Taxonomy" id="2901836"/>
    <lineage>
        <taxon>Bacteria</taxon>
        <taxon>Bacillati</taxon>
        <taxon>Bacillota</taxon>
        <taxon>Bacilli</taxon>
        <taxon>Bacillales</taxon>
        <taxon>Alicyclobacillaceae</taxon>
        <taxon>Fodinisporobacter</taxon>
    </lineage>
</organism>
<dbReference type="Gene3D" id="1.10.10.630">
    <property type="entry name" value="DnaD domain-like"/>
    <property type="match status" value="1"/>
</dbReference>
<feature type="region of interest" description="Disordered" evidence="2">
    <location>
        <begin position="207"/>
        <end position="237"/>
    </location>
</feature>
<accession>A0ABY4CH41</accession>
<proteinExistence type="inferred from homology"/>
<sequence>MNLSHNRMELPMAAYFTVPFVSFPSLFMMEYQNIGLNETEMMLILHILTFQQVEQNVFPTMPDLAARMSIGSDEIFTVLQRLVNRGYITIVPMTTDGQVSENYDLSPVIGMLTHRLHPQPNMAPIEPVRSKNVFSVFESEFGRPLTAIEYEQIIQWLDTDGYDELMILEALRESVLSGKYNFKYIDRILFEWGKQNIRTMQQLQMHREEYKNKKSESKNQQPAKQNHEKHAAAKKTNTSKYDVFYEYYQQEASTT</sequence>
<name>A0ABY4CH41_9BACL</name>
<dbReference type="Pfam" id="PF07261">
    <property type="entry name" value="DnaB_2"/>
    <property type="match status" value="1"/>
</dbReference>
<dbReference type="SUPFAM" id="SSF46785">
    <property type="entry name" value="Winged helix' DNA-binding domain"/>
    <property type="match status" value="1"/>
</dbReference>
<dbReference type="InterPro" id="IPR036388">
    <property type="entry name" value="WH-like_DNA-bd_sf"/>
</dbReference>
<dbReference type="PANTHER" id="PTHR37293">
    <property type="entry name" value="PHAGE REPLICATION PROTEIN-RELATED"/>
    <property type="match status" value="1"/>
</dbReference>
<feature type="domain" description="DnaD N-terminal" evidence="4">
    <location>
        <begin position="23"/>
        <end position="116"/>
    </location>
</feature>
<gene>
    <name evidence="5" type="ORF">LSG31_17600</name>
</gene>
<evidence type="ECO:0000256" key="2">
    <source>
        <dbReference type="SAM" id="MobiDB-lite"/>
    </source>
</evidence>
<dbReference type="Gene3D" id="1.10.10.10">
    <property type="entry name" value="Winged helix-like DNA-binding domain superfamily/Winged helix DNA-binding domain"/>
    <property type="match status" value="1"/>
</dbReference>
<protein>
    <submittedName>
        <fullName evidence="5">DnaD domain protein</fullName>
    </submittedName>
</protein>
<dbReference type="InterPro" id="IPR053162">
    <property type="entry name" value="DnaD"/>
</dbReference>
<keyword evidence="6" id="KW-1185">Reference proteome</keyword>
<feature type="domain" description="DnaB/C C-terminal" evidence="3">
    <location>
        <begin position="134"/>
        <end position="206"/>
    </location>
</feature>
<dbReference type="InterPro" id="IPR034829">
    <property type="entry name" value="DnaD-like_sf"/>
</dbReference>
<evidence type="ECO:0000313" key="5">
    <source>
        <dbReference type="EMBL" id="UOF89679.1"/>
    </source>
</evidence>
<dbReference type="InterPro" id="IPR036390">
    <property type="entry name" value="WH_DNA-bd_sf"/>
</dbReference>
<dbReference type="EMBL" id="CP089291">
    <property type="protein sequence ID" value="UOF89679.1"/>
    <property type="molecule type" value="Genomic_DNA"/>
</dbReference>
<dbReference type="PANTHER" id="PTHR37293:SF6">
    <property type="entry name" value="DNA REPLICATION PROTEIN DNAD"/>
    <property type="match status" value="1"/>
</dbReference>
<dbReference type="InterPro" id="IPR006343">
    <property type="entry name" value="DnaB/C_C"/>
</dbReference>